<dbReference type="AlphaFoldDB" id="A0A836B077"/>
<proteinExistence type="predicted"/>
<reference evidence="2" key="1">
    <citation type="journal article" date="2020" name="bioRxiv">
        <title>Comparative genomics of Chlamydomonas.</title>
        <authorList>
            <person name="Craig R.J."/>
            <person name="Hasan A.R."/>
            <person name="Ness R.W."/>
            <person name="Keightley P.D."/>
        </authorList>
    </citation>
    <scope>NUCLEOTIDE SEQUENCE</scope>
    <source>
        <strain evidence="2">SAG 7.73</strain>
    </source>
</reference>
<dbReference type="Proteomes" id="UP000650467">
    <property type="component" value="Unassembled WGS sequence"/>
</dbReference>
<evidence type="ECO:0000256" key="1">
    <source>
        <dbReference type="SAM" id="MobiDB-lite"/>
    </source>
</evidence>
<feature type="region of interest" description="Disordered" evidence="1">
    <location>
        <begin position="1"/>
        <end position="22"/>
    </location>
</feature>
<keyword evidence="3" id="KW-1185">Reference proteome</keyword>
<dbReference type="OrthoDB" id="567563at2759"/>
<gene>
    <name evidence="2" type="ORF">HXX76_002011</name>
</gene>
<evidence type="ECO:0000313" key="2">
    <source>
        <dbReference type="EMBL" id="KAG2443662.1"/>
    </source>
</evidence>
<name>A0A836B077_CHLIN</name>
<dbReference type="EMBL" id="JAEHOC010000003">
    <property type="protein sequence ID" value="KAG2443662.1"/>
    <property type="molecule type" value="Genomic_DNA"/>
</dbReference>
<dbReference type="InterPro" id="IPR014923">
    <property type="entry name" value="DUF1802"/>
</dbReference>
<dbReference type="Pfam" id="PF08819">
    <property type="entry name" value="DUF1802"/>
    <property type="match status" value="1"/>
</dbReference>
<sequence length="247" mass="27142">MQTLRCSRNVRPGQSARARELPSRLVKCSSTSSVAETSSKAASQSGARVTKALKEWAPTIEALGHGEQTVLFRKGGIKEPTFKPEAGTFLLFPTAFHTDQQLLKPGVAERYAKAMSLDPKKEAVLVLPYVAEVTGAWTTKDPAVLTATDDLHVWTEQFIETRLKWRSSQPLTVLELRVWRLAAPLQLPVEETLFGCFSWVDVTQTQSPVAAVDLTGAVPAVSDAEFAQRQARLRQALTSIKAEKLDL</sequence>
<evidence type="ECO:0000313" key="3">
    <source>
        <dbReference type="Proteomes" id="UP000650467"/>
    </source>
</evidence>
<organism evidence="2 3">
    <name type="scientific">Chlamydomonas incerta</name>
    <dbReference type="NCBI Taxonomy" id="51695"/>
    <lineage>
        <taxon>Eukaryota</taxon>
        <taxon>Viridiplantae</taxon>
        <taxon>Chlorophyta</taxon>
        <taxon>core chlorophytes</taxon>
        <taxon>Chlorophyceae</taxon>
        <taxon>CS clade</taxon>
        <taxon>Chlamydomonadales</taxon>
        <taxon>Chlamydomonadaceae</taxon>
        <taxon>Chlamydomonas</taxon>
    </lineage>
</organism>
<accession>A0A836B077</accession>
<comment type="caution">
    <text evidence="2">The sequence shown here is derived from an EMBL/GenBank/DDBJ whole genome shotgun (WGS) entry which is preliminary data.</text>
</comment>
<protein>
    <submittedName>
        <fullName evidence="2">Uncharacterized protein</fullName>
    </submittedName>
</protein>